<name>A0ABV5NJZ0_9ACTN</name>
<keyword evidence="4" id="KW-0238">DNA-binding</keyword>
<dbReference type="RefSeq" id="WP_379483380.1">
    <property type="nucleotide sequence ID" value="NZ_JBHMCF010000011.1"/>
</dbReference>
<keyword evidence="8" id="KW-1185">Reference proteome</keyword>
<keyword evidence="3" id="KW-0815">Transposition</keyword>
<comment type="similarity">
    <text evidence="2">Belongs to the transposase mutator family.</text>
</comment>
<evidence type="ECO:0000313" key="8">
    <source>
        <dbReference type="Proteomes" id="UP001589568"/>
    </source>
</evidence>
<evidence type="ECO:0000256" key="4">
    <source>
        <dbReference type="ARBA" id="ARBA00023125"/>
    </source>
</evidence>
<accession>A0ABV5NJZ0</accession>
<comment type="caution">
    <text evidence="7">The sequence shown here is derived from an EMBL/GenBank/DDBJ whole genome shotgun (WGS) entry which is preliminary data.</text>
</comment>
<evidence type="ECO:0000256" key="5">
    <source>
        <dbReference type="ARBA" id="ARBA00023172"/>
    </source>
</evidence>
<evidence type="ECO:0000256" key="6">
    <source>
        <dbReference type="SAM" id="MobiDB-lite"/>
    </source>
</evidence>
<evidence type="ECO:0000256" key="2">
    <source>
        <dbReference type="ARBA" id="ARBA00010961"/>
    </source>
</evidence>
<dbReference type="EMBL" id="JBHMCF010000011">
    <property type="protein sequence ID" value="MFB9470326.1"/>
    <property type="molecule type" value="Genomic_DNA"/>
</dbReference>
<evidence type="ECO:0000256" key="3">
    <source>
        <dbReference type="ARBA" id="ARBA00022578"/>
    </source>
</evidence>
<sequence length="62" mass="6936">MLEGQITDHLEHDEHERSGNETGNTRNGSRSRTVLTCTSRSVVEFPGSGDSYGADFWVAQYF</sequence>
<comment type="function">
    <text evidence="1">Required for the transposition of the insertion element.</text>
</comment>
<dbReference type="Pfam" id="PF00872">
    <property type="entry name" value="Transposase_mut"/>
    <property type="match status" value="1"/>
</dbReference>
<organism evidence="7 8">
    <name type="scientific">Nonomuraea salmonea</name>
    <dbReference type="NCBI Taxonomy" id="46181"/>
    <lineage>
        <taxon>Bacteria</taxon>
        <taxon>Bacillati</taxon>
        <taxon>Actinomycetota</taxon>
        <taxon>Actinomycetes</taxon>
        <taxon>Streptosporangiales</taxon>
        <taxon>Streptosporangiaceae</taxon>
        <taxon>Nonomuraea</taxon>
    </lineage>
</organism>
<feature type="compositionally biased region" description="Polar residues" evidence="6">
    <location>
        <begin position="20"/>
        <end position="33"/>
    </location>
</feature>
<dbReference type="Proteomes" id="UP001589568">
    <property type="component" value="Unassembled WGS sequence"/>
</dbReference>
<dbReference type="InterPro" id="IPR001207">
    <property type="entry name" value="Transposase_mutator"/>
</dbReference>
<protein>
    <submittedName>
        <fullName evidence="7">Transposase</fullName>
    </submittedName>
</protein>
<reference evidence="7 8" key="1">
    <citation type="submission" date="2024-09" db="EMBL/GenBank/DDBJ databases">
        <authorList>
            <person name="Sun Q."/>
            <person name="Mori K."/>
        </authorList>
    </citation>
    <scope>NUCLEOTIDE SEQUENCE [LARGE SCALE GENOMIC DNA]</scope>
    <source>
        <strain evidence="7 8">JCM 3324</strain>
    </source>
</reference>
<evidence type="ECO:0000256" key="1">
    <source>
        <dbReference type="ARBA" id="ARBA00002190"/>
    </source>
</evidence>
<evidence type="ECO:0000313" key="7">
    <source>
        <dbReference type="EMBL" id="MFB9470326.1"/>
    </source>
</evidence>
<keyword evidence="5" id="KW-0233">DNA recombination</keyword>
<proteinExistence type="inferred from homology"/>
<gene>
    <name evidence="7" type="ORF">ACFFR3_12470</name>
</gene>
<feature type="region of interest" description="Disordered" evidence="6">
    <location>
        <begin position="1"/>
        <end position="33"/>
    </location>
</feature>
<feature type="compositionally biased region" description="Basic and acidic residues" evidence="6">
    <location>
        <begin position="1"/>
        <end position="19"/>
    </location>
</feature>